<sequence length="409" mass="47130">MMICEYANEQHLVTEFIRYTHKRKLCLASGQALSLFVWGHELWLPEGGKKGYTGAIDLLATDETGNVWLIEAKQSANPELSPLIWENQIVNYRRGLARRTPEEVSLKTRRFLLNKGELGLAHPFLSPDCDSLLEAFCSWADHQGMDRAMGSWLYNQTMKQIANETVISAVMADTFRKDVWEGRPADDKPYGYIVVEGRAEQFQATAVMTGDRFAAVTDNDYGAQAKSWTELVHEKRRVKPTPETVGLYLAPQIQPLYLSCLDQLRLLNWDGRYKSNTKAFIVDMPTKYGVPIRIHLGWVDFDASFPIEHRLPGELGLKFNIDFRHFKNSQDEQLQATGYRLAKRLAEKARYNGRGKGLNIQYRELSAAEKADWDWEMYRRVDHENRDYLGRSEEIKDFAEAWTFLSEIC</sequence>
<dbReference type="AlphaFoldDB" id="A0A939BSV0"/>
<comment type="caution">
    <text evidence="1">The sequence shown here is derived from an EMBL/GenBank/DDBJ whole genome shotgun (WGS) entry which is preliminary data.</text>
</comment>
<evidence type="ECO:0000313" key="2">
    <source>
        <dbReference type="Proteomes" id="UP000717624"/>
    </source>
</evidence>
<keyword evidence="2" id="KW-1185">Reference proteome</keyword>
<protein>
    <submittedName>
        <fullName evidence="1">Uncharacterized protein</fullName>
    </submittedName>
</protein>
<organism evidence="1 2">
    <name type="scientific">Brevibacillus fulvus</name>
    <dbReference type="NCBI Taxonomy" id="1125967"/>
    <lineage>
        <taxon>Bacteria</taxon>
        <taxon>Bacillati</taxon>
        <taxon>Bacillota</taxon>
        <taxon>Bacilli</taxon>
        <taxon>Bacillales</taxon>
        <taxon>Paenibacillaceae</taxon>
        <taxon>Brevibacillus</taxon>
    </lineage>
</organism>
<dbReference type="RefSeq" id="WP_204518860.1">
    <property type="nucleotide sequence ID" value="NZ_BAABIN010000014.1"/>
</dbReference>
<accession>A0A939BSV0</accession>
<reference evidence="1" key="1">
    <citation type="submission" date="2021-01" db="EMBL/GenBank/DDBJ databases">
        <title>Genomic Encyclopedia of Type Strains, Phase IV (KMG-IV): sequencing the most valuable type-strain genomes for metagenomic binning, comparative biology and taxonomic classification.</title>
        <authorList>
            <person name="Goeker M."/>
        </authorList>
    </citation>
    <scope>NUCLEOTIDE SEQUENCE</scope>
    <source>
        <strain evidence="1">DSM 25523</strain>
    </source>
</reference>
<dbReference type="Proteomes" id="UP000717624">
    <property type="component" value="Unassembled WGS sequence"/>
</dbReference>
<dbReference type="EMBL" id="JAFBEB010000009">
    <property type="protein sequence ID" value="MBM7591122.1"/>
    <property type="molecule type" value="Genomic_DNA"/>
</dbReference>
<name>A0A939BSV0_9BACL</name>
<gene>
    <name evidence="1" type="ORF">JOD01_002748</name>
</gene>
<proteinExistence type="predicted"/>
<evidence type="ECO:0000313" key="1">
    <source>
        <dbReference type="EMBL" id="MBM7591122.1"/>
    </source>
</evidence>